<sequence length="391" mass="43134">MTNDDDDTSTQTLETVAEKVTENDIPTTAPPPQDSHNTKSEAAMESLSAIIPSIPPSQNPSHSLLHDPQISDQITALLRHPSSGTGDNNLCRWLYDTFQSGDPKLQLVVIRFVPVIACAYLSRATLRRPLAGFEAILLALYAHETTSRAGQPVTVNVPDMSNPSLYHEPTSPTKNSTNNSTSLHISVVSPSLEPHRTVRSTRRAWIVGVALELYYSKIYEMPLNSKVEFCESVRVWACGESGPSQLGEEQGRRISLPWELLQPIMRVLGHCIVYCGGSKDNMVIFDAAMVACKALHERAVQDINPKGILVTESLLRLGNSSIISLEEPKDNKEQENDTYCDKNDNNGQQQLLGDSTDEEEEDDDDDDDDESEDICSDINNHSGPITGDLEY</sequence>
<feature type="region of interest" description="Disordered" evidence="7">
    <location>
        <begin position="326"/>
        <end position="391"/>
    </location>
</feature>
<dbReference type="GO" id="GO:0005886">
    <property type="term" value="C:plasma membrane"/>
    <property type="evidence" value="ECO:0007669"/>
    <property type="project" value="UniProtKB-SubCell"/>
</dbReference>
<evidence type="ECO:0000256" key="4">
    <source>
        <dbReference type="ARBA" id="ARBA00022490"/>
    </source>
</evidence>
<dbReference type="PANTHER" id="PTHR31220:SF10">
    <property type="entry name" value="HYCCIN"/>
    <property type="match status" value="1"/>
</dbReference>
<comment type="similarity">
    <text evidence="6">Belongs to the Hyccin family.</text>
</comment>
<keyword evidence="4" id="KW-0963">Cytoplasm</keyword>
<dbReference type="OMA" id="MHDINPN"/>
<dbReference type="EMBL" id="UZAU01000026">
    <property type="status" value="NOT_ANNOTATED_CDS"/>
    <property type="molecule type" value="Genomic_DNA"/>
</dbReference>
<keyword evidence="5" id="KW-0472">Membrane</keyword>
<dbReference type="GO" id="GO:0005829">
    <property type="term" value="C:cytosol"/>
    <property type="evidence" value="ECO:0007669"/>
    <property type="project" value="UniProtKB-SubCell"/>
</dbReference>
<feature type="compositionally biased region" description="Acidic residues" evidence="7">
    <location>
        <begin position="355"/>
        <end position="375"/>
    </location>
</feature>
<proteinExistence type="inferred from homology"/>
<dbReference type="GO" id="GO:0046854">
    <property type="term" value="P:phosphatidylinositol phosphate biosynthetic process"/>
    <property type="evidence" value="ECO:0007669"/>
    <property type="project" value="TreeGrafter"/>
</dbReference>
<dbReference type="GO" id="GO:0072659">
    <property type="term" value="P:protein localization to plasma membrane"/>
    <property type="evidence" value="ECO:0007669"/>
    <property type="project" value="TreeGrafter"/>
</dbReference>
<evidence type="ECO:0000256" key="2">
    <source>
        <dbReference type="ARBA" id="ARBA00004514"/>
    </source>
</evidence>
<evidence type="ECO:0000256" key="6">
    <source>
        <dbReference type="ARBA" id="ARBA00034482"/>
    </source>
</evidence>
<keyword evidence="9" id="KW-1185">Reference proteome</keyword>
<dbReference type="OrthoDB" id="18937at2759"/>
<evidence type="ECO:0000313" key="8">
    <source>
        <dbReference type="EnsemblPlants" id="cds.evm.model.01.1388"/>
    </source>
</evidence>
<reference evidence="8" key="1">
    <citation type="submission" date="2018-11" db="EMBL/GenBank/DDBJ databases">
        <authorList>
            <person name="Grassa J C."/>
        </authorList>
    </citation>
    <scope>NUCLEOTIDE SEQUENCE [LARGE SCALE GENOMIC DNA]</scope>
</reference>
<name>A0A803NGT8_CANSA</name>
<feature type="compositionally biased region" description="Basic and acidic residues" evidence="7">
    <location>
        <begin position="326"/>
        <end position="344"/>
    </location>
</feature>
<dbReference type="AlphaFoldDB" id="A0A803NGT8"/>
<dbReference type="Pfam" id="PF09790">
    <property type="entry name" value="Hyccin"/>
    <property type="match status" value="1"/>
</dbReference>
<dbReference type="Proteomes" id="UP000596661">
    <property type="component" value="Chromosome 1"/>
</dbReference>
<evidence type="ECO:0000256" key="3">
    <source>
        <dbReference type="ARBA" id="ARBA00022475"/>
    </source>
</evidence>
<evidence type="ECO:0008006" key="10">
    <source>
        <dbReference type="Google" id="ProtNLM"/>
    </source>
</evidence>
<reference evidence="8" key="2">
    <citation type="submission" date="2021-03" db="UniProtKB">
        <authorList>
            <consortium name="EnsemblPlants"/>
        </authorList>
    </citation>
    <scope>IDENTIFICATION</scope>
</reference>
<evidence type="ECO:0000256" key="7">
    <source>
        <dbReference type="SAM" id="MobiDB-lite"/>
    </source>
</evidence>
<keyword evidence="3" id="KW-1003">Cell membrane</keyword>
<accession>A0A803NGT8</accession>
<dbReference type="Gramene" id="evm.model.01.1388">
    <property type="protein sequence ID" value="cds.evm.model.01.1388"/>
    <property type="gene ID" value="evm.TU.01.1388"/>
</dbReference>
<evidence type="ECO:0000256" key="5">
    <source>
        <dbReference type="ARBA" id="ARBA00023136"/>
    </source>
</evidence>
<organism evidence="8 9">
    <name type="scientific">Cannabis sativa</name>
    <name type="common">Hemp</name>
    <name type="synonym">Marijuana</name>
    <dbReference type="NCBI Taxonomy" id="3483"/>
    <lineage>
        <taxon>Eukaryota</taxon>
        <taxon>Viridiplantae</taxon>
        <taxon>Streptophyta</taxon>
        <taxon>Embryophyta</taxon>
        <taxon>Tracheophyta</taxon>
        <taxon>Spermatophyta</taxon>
        <taxon>Magnoliopsida</taxon>
        <taxon>eudicotyledons</taxon>
        <taxon>Gunneridae</taxon>
        <taxon>Pentapetalae</taxon>
        <taxon>rosids</taxon>
        <taxon>fabids</taxon>
        <taxon>Rosales</taxon>
        <taxon>Cannabaceae</taxon>
        <taxon>Cannabis</taxon>
    </lineage>
</organism>
<comment type="subcellular location">
    <subcellularLocation>
        <location evidence="1">Cell membrane</location>
    </subcellularLocation>
    <subcellularLocation>
        <location evidence="2">Cytoplasm</location>
        <location evidence="2">Cytosol</location>
    </subcellularLocation>
</comment>
<feature type="region of interest" description="Disordered" evidence="7">
    <location>
        <begin position="1"/>
        <end position="43"/>
    </location>
</feature>
<dbReference type="InterPro" id="IPR018619">
    <property type="entry name" value="Hyccin"/>
</dbReference>
<protein>
    <recommendedName>
        <fullName evidence="10">Hyccin</fullName>
    </recommendedName>
</protein>
<evidence type="ECO:0000313" key="9">
    <source>
        <dbReference type="Proteomes" id="UP000596661"/>
    </source>
</evidence>
<dbReference type="PANTHER" id="PTHR31220">
    <property type="entry name" value="HYCCIN RELATED"/>
    <property type="match status" value="1"/>
</dbReference>
<evidence type="ECO:0000256" key="1">
    <source>
        <dbReference type="ARBA" id="ARBA00004236"/>
    </source>
</evidence>
<dbReference type="EnsemblPlants" id="evm.model.01.1388">
    <property type="protein sequence ID" value="cds.evm.model.01.1388"/>
    <property type="gene ID" value="evm.TU.01.1388"/>
</dbReference>